<dbReference type="EMBL" id="CP021416">
    <property type="protein sequence ID" value="ARU47998.1"/>
    <property type="molecule type" value="Genomic_DNA"/>
</dbReference>
<evidence type="ECO:0000256" key="8">
    <source>
        <dbReference type="RuleBase" id="RU363041"/>
    </source>
</evidence>
<dbReference type="InterPro" id="IPR002781">
    <property type="entry name" value="TM_pro_TauE-like"/>
</dbReference>
<comment type="similarity">
    <text evidence="2 8">Belongs to the 4-toluene sulfonate uptake permease (TSUP) (TC 2.A.102) family.</text>
</comment>
<dbReference type="Proteomes" id="UP000196005">
    <property type="component" value="Chromosome"/>
</dbReference>
<feature type="transmembrane region" description="Helical" evidence="8">
    <location>
        <begin position="216"/>
        <end position="235"/>
    </location>
</feature>
<keyword evidence="5 8" id="KW-0812">Transmembrane</keyword>
<evidence type="ECO:0000256" key="6">
    <source>
        <dbReference type="ARBA" id="ARBA00022989"/>
    </source>
</evidence>
<organism evidence="9 10">
    <name type="scientific">Sulfurospirillum diekertiae</name>
    <dbReference type="NCBI Taxonomy" id="1854492"/>
    <lineage>
        <taxon>Bacteria</taxon>
        <taxon>Pseudomonadati</taxon>
        <taxon>Campylobacterota</taxon>
        <taxon>Epsilonproteobacteria</taxon>
        <taxon>Campylobacterales</taxon>
        <taxon>Sulfurospirillaceae</taxon>
        <taxon>Sulfurospirillum</taxon>
    </lineage>
</organism>
<keyword evidence="10" id="KW-1185">Reference proteome</keyword>
<sequence length="236" mass="25937">MDAFILGCISFCTSVITGVIGVGGGLLLIAILPSFLPANDLIPIHGLNQITSNVSRAYFGYKNIQFQVIPKFLIGSLVGVGTFACFLTMISLTYIPLFIGTYILLSLWSQSFNNKITKYENYYVIGFFQTGLSVIVGTTGQLAMVKLLKEFKDKDKVIATSALLMSLTHILKIIVFIYFGFVFHDYLSIIISMIIGSILGSYCGSKLRDKIKGEKLIFALKILLSMLAVKSILSII</sequence>
<evidence type="ECO:0000256" key="7">
    <source>
        <dbReference type="ARBA" id="ARBA00023136"/>
    </source>
</evidence>
<proteinExistence type="inferred from homology"/>
<dbReference type="InterPro" id="IPR052017">
    <property type="entry name" value="TSUP"/>
</dbReference>
<name>A0A1Y0HIX0_9BACT</name>
<evidence type="ECO:0000256" key="3">
    <source>
        <dbReference type="ARBA" id="ARBA00022448"/>
    </source>
</evidence>
<keyword evidence="4 8" id="KW-1003">Cell membrane</keyword>
<dbReference type="OrthoDB" id="5339021at2"/>
<evidence type="ECO:0000256" key="5">
    <source>
        <dbReference type="ARBA" id="ARBA00022692"/>
    </source>
</evidence>
<evidence type="ECO:0000313" key="10">
    <source>
        <dbReference type="Proteomes" id="UP000196005"/>
    </source>
</evidence>
<keyword evidence="6 8" id="KW-1133">Transmembrane helix</keyword>
<comment type="subcellular location">
    <subcellularLocation>
        <location evidence="1 8">Cell membrane</location>
        <topology evidence="1 8">Multi-pass membrane protein</topology>
    </subcellularLocation>
</comment>
<dbReference type="RefSeq" id="WP_087438017.1">
    <property type="nucleotide sequence ID" value="NZ_CP021416.1"/>
</dbReference>
<evidence type="ECO:0000256" key="2">
    <source>
        <dbReference type="ARBA" id="ARBA00009142"/>
    </source>
</evidence>
<reference evidence="10" key="1">
    <citation type="submission" date="2017-05" db="EMBL/GenBank/DDBJ databases">
        <title>Dechlorination kinetics govern the competition between two new strains of the genus Sulfurospirillum.</title>
        <authorList>
            <person name="Buttet G.F."/>
            <person name="Murray A.M."/>
            <person name="Goris T."/>
            <person name="Burion M."/>
            <person name="Lin B."/>
            <person name="Rolle M."/>
            <person name="Maillard J."/>
        </authorList>
    </citation>
    <scope>NUCLEOTIDE SEQUENCE [LARGE SCALE GENOMIC DNA]</scope>
    <source>
        <strain evidence="10">SL2-1</strain>
    </source>
</reference>
<accession>A0A1Y0HIX0</accession>
<evidence type="ECO:0000256" key="4">
    <source>
        <dbReference type="ARBA" id="ARBA00022475"/>
    </source>
</evidence>
<protein>
    <recommendedName>
        <fullName evidence="8">Probable membrane transporter protein</fullName>
    </recommendedName>
</protein>
<keyword evidence="3" id="KW-0813">Transport</keyword>
<dbReference type="KEGG" id="suls:Sdiek1_0831"/>
<feature type="transmembrane region" description="Helical" evidence="8">
    <location>
        <begin position="6"/>
        <end position="32"/>
    </location>
</feature>
<evidence type="ECO:0000313" key="9">
    <source>
        <dbReference type="EMBL" id="ARU47998.1"/>
    </source>
</evidence>
<keyword evidence="7 8" id="KW-0472">Membrane</keyword>
<evidence type="ECO:0000256" key="1">
    <source>
        <dbReference type="ARBA" id="ARBA00004651"/>
    </source>
</evidence>
<dbReference type="PANTHER" id="PTHR30269">
    <property type="entry name" value="TRANSMEMBRANE PROTEIN YFCA"/>
    <property type="match status" value="1"/>
</dbReference>
<dbReference type="PANTHER" id="PTHR30269:SF37">
    <property type="entry name" value="MEMBRANE TRANSPORTER PROTEIN"/>
    <property type="match status" value="1"/>
</dbReference>
<dbReference type="GO" id="GO:0005886">
    <property type="term" value="C:plasma membrane"/>
    <property type="evidence" value="ECO:0007669"/>
    <property type="project" value="UniProtKB-SubCell"/>
</dbReference>
<dbReference type="Pfam" id="PF01925">
    <property type="entry name" value="TauE"/>
    <property type="match status" value="1"/>
</dbReference>
<feature type="transmembrane region" description="Helical" evidence="8">
    <location>
        <begin position="125"/>
        <end position="145"/>
    </location>
</feature>
<feature type="transmembrane region" description="Helical" evidence="8">
    <location>
        <begin position="72"/>
        <end position="105"/>
    </location>
</feature>
<dbReference type="AlphaFoldDB" id="A0A1Y0HIX0"/>
<gene>
    <name evidence="9" type="ORF">Sdiek1_0831</name>
</gene>